<evidence type="ECO:0000313" key="1">
    <source>
        <dbReference type="EMBL" id="KAK5611680.1"/>
    </source>
</evidence>
<organism evidence="1 2">
    <name type="scientific">Crenichthys baileyi</name>
    <name type="common">White River springfish</name>
    <dbReference type="NCBI Taxonomy" id="28760"/>
    <lineage>
        <taxon>Eukaryota</taxon>
        <taxon>Metazoa</taxon>
        <taxon>Chordata</taxon>
        <taxon>Craniata</taxon>
        <taxon>Vertebrata</taxon>
        <taxon>Euteleostomi</taxon>
        <taxon>Actinopterygii</taxon>
        <taxon>Neopterygii</taxon>
        <taxon>Teleostei</taxon>
        <taxon>Neoteleostei</taxon>
        <taxon>Acanthomorphata</taxon>
        <taxon>Ovalentaria</taxon>
        <taxon>Atherinomorphae</taxon>
        <taxon>Cyprinodontiformes</taxon>
        <taxon>Goodeidae</taxon>
        <taxon>Crenichthys</taxon>
    </lineage>
</organism>
<reference evidence="1 2" key="1">
    <citation type="submission" date="2021-06" db="EMBL/GenBank/DDBJ databases">
        <authorList>
            <person name="Palmer J.M."/>
        </authorList>
    </citation>
    <scope>NUCLEOTIDE SEQUENCE [LARGE SCALE GENOMIC DNA]</scope>
    <source>
        <strain evidence="1 2">MEX-2019</strain>
        <tissue evidence="1">Muscle</tissue>
    </source>
</reference>
<dbReference type="AlphaFoldDB" id="A0AAV9RS44"/>
<name>A0AAV9RS44_9TELE</name>
<protein>
    <submittedName>
        <fullName evidence="1">Uncharacterized protein</fullName>
    </submittedName>
</protein>
<evidence type="ECO:0000313" key="2">
    <source>
        <dbReference type="Proteomes" id="UP001311232"/>
    </source>
</evidence>
<dbReference type="Proteomes" id="UP001311232">
    <property type="component" value="Unassembled WGS sequence"/>
</dbReference>
<accession>A0AAV9RS44</accession>
<comment type="caution">
    <text evidence="1">The sequence shown here is derived from an EMBL/GenBank/DDBJ whole genome shotgun (WGS) entry which is preliminary data.</text>
</comment>
<keyword evidence="2" id="KW-1185">Reference proteome</keyword>
<proteinExistence type="predicted"/>
<gene>
    <name evidence="1" type="ORF">CRENBAI_012282</name>
</gene>
<sequence length="104" mass="11540">MDLADEHQVSSMDIFTFLYREAEKMLRRFAGLSVPQSAFDGSRLAIPCPSPFFFSSPSFGSEAHVLLPPQETPAWSTFLCFSRTVSQARCSTAHAVFARSSPVF</sequence>
<dbReference type="EMBL" id="JAHHUM010001465">
    <property type="protein sequence ID" value="KAK5611680.1"/>
    <property type="molecule type" value="Genomic_DNA"/>
</dbReference>